<dbReference type="PROSITE" id="PS50977">
    <property type="entry name" value="HTH_TETR_2"/>
    <property type="match status" value="1"/>
</dbReference>
<dbReference type="GO" id="GO:0003700">
    <property type="term" value="F:DNA-binding transcription factor activity"/>
    <property type="evidence" value="ECO:0007669"/>
    <property type="project" value="TreeGrafter"/>
</dbReference>
<evidence type="ECO:0000256" key="1">
    <source>
        <dbReference type="ARBA" id="ARBA00023015"/>
    </source>
</evidence>
<dbReference type="InterPro" id="IPR009057">
    <property type="entry name" value="Homeodomain-like_sf"/>
</dbReference>
<dbReference type="PANTHER" id="PTHR30055">
    <property type="entry name" value="HTH-TYPE TRANSCRIPTIONAL REGULATOR RUTR"/>
    <property type="match status" value="1"/>
</dbReference>
<dbReference type="EMBL" id="QZEY01000010">
    <property type="protein sequence ID" value="RJL30099.1"/>
    <property type="molecule type" value="Genomic_DNA"/>
</dbReference>
<dbReference type="Proteomes" id="UP000265768">
    <property type="component" value="Unassembled WGS sequence"/>
</dbReference>
<reference evidence="6 7" key="1">
    <citation type="submission" date="2018-09" db="EMBL/GenBank/DDBJ databases">
        <title>YIM 75507 draft genome.</title>
        <authorList>
            <person name="Tang S."/>
            <person name="Feng Y."/>
        </authorList>
    </citation>
    <scope>NUCLEOTIDE SEQUENCE [LARGE SCALE GENOMIC DNA]</scope>
    <source>
        <strain evidence="6 7">YIM 75507</strain>
    </source>
</reference>
<evidence type="ECO:0000256" key="4">
    <source>
        <dbReference type="PROSITE-ProRule" id="PRU00335"/>
    </source>
</evidence>
<evidence type="ECO:0000313" key="6">
    <source>
        <dbReference type="EMBL" id="RJL30099.1"/>
    </source>
</evidence>
<keyword evidence="1" id="KW-0805">Transcription regulation</keyword>
<accession>A0A3A4ANH4</accession>
<evidence type="ECO:0000313" key="7">
    <source>
        <dbReference type="Proteomes" id="UP000265768"/>
    </source>
</evidence>
<dbReference type="SUPFAM" id="SSF46689">
    <property type="entry name" value="Homeodomain-like"/>
    <property type="match status" value="1"/>
</dbReference>
<dbReference type="PANTHER" id="PTHR30055:SF234">
    <property type="entry name" value="HTH-TYPE TRANSCRIPTIONAL REGULATOR BETI"/>
    <property type="match status" value="1"/>
</dbReference>
<dbReference type="AlphaFoldDB" id="A0A3A4ANH4"/>
<dbReference type="InterPro" id="IPR001647">
    <property type="entry name" value="HTH_TetR"/>
</dbReference>
<keyword evidence="7" id="KW-1185">Reference proteome</keyword>
<organism evidence="6 7">
    <name type="scientific">Bailinhaonella thermotolerans</name>
    <dbReference type="NCBI Taxonomy" id="1070861"/>
    <lineage>
        <taxon>Bacteria</taxon>
        <taxon>Bacillati</taxon>
        <taxon>Actinomycetota</taxon>
        <taxon>Actinomycetes</taxon>
        <taxon>Streptosporangiales</taxon>
        <taxon>Streptosporangiaceae</taxon>
        <taxon>Bailinhaonella</taxon>
    </lineage>
</organism>
<dbReference type="RefSeq" id="WP_119928879.1">
    <property type="nucleotide sequence ID" value="NZ_QZEY01000010.1"/>
</dbReference>
<dbReference type="Pfam" id="PF00440">
    <property type="entry name" value="TetR_N"/>
    <property type="match status" value="1"/>
</dbReference>
<feature type="domain" description="HTH tetR-type" evidence="5">
    <location>
        <begin position="13"/>
        <end position="73"/>
    </location>
</feature>
<comment type="caution">
    <text evidence="6">The sequence shown here is derived from an EMBL/GenBank/DDBJ whole genome shotgun (WGS) entry which is preliminary data.</text>
</comment>
<dbReference type="InterPro" id="IPR050109">
    <property type="entry name" value="HTH-type_TetR-like_transc_reg"/>
</dbReference>
<dbReference type="OrthoDB" id="8688418at2"/>
<evidence type="ECO:0000256" key="3">
    <source>
        <dbReference type="ARBA" id="ARBA00023163"/>
    </source>
</evidence>
<sequence>MPQGKDRRARRRAERRHAIRMAAVRVALERGLDGATVEAISEAAGVSQRTFFNYFPVKEDALTVEPGWSPEELRELVAARPPEEGGLVVMRAVMGGLARRFVDMFEGMELVRELHRRHPELAARSRQGAEDQMLAPMMDEIRTRPGVRSRLHARLLVVASFGAALSAVHEAMSPEGPALPLDTLLDEAFDLLATGL</sequence>
<dbReference type="Gene3D" id="1.10.357.10">
    <property type="entry name" value="Tetracycline Repressor, domain 2"/>
    <property type="match status" value="1"/>
</dbReference>
<keyword evidence="2 4" id="KW-0238">DNA-binding</keyword>
<feature type="DNA-binding region" description="H-T-H motif" evidence="4">
    <location>
        <begin position="36"/>
        <end position="55"/>
    </location>
</feature>
<keyword evidence="3" id="KW-0804">Transcription</keyword>
<evidence type="ECO:0000256" key="2">
    <source>
        <dbReference type="ARBA" id="ARBA00023125"/>
    </source>
</evidence>
<name>A0A3A4ANH4_9ACTN</name>
<protein>
    <submittedName>
        <fullName evidence="6">TetR family transcriptional regulator</fullName>
    </submittedName>
</protein>
<evidence type="ECO:0000259" key="5">
    <source>
        <dbReference type="PROSITE" id="PS50977"/>
    </source>
</evidence>
<proteinExistence type="predicted"/>
<dbReference type="GO" id="GO:0000976">
    <property type="term" value="F:transcription cis-regulatory region binding"/>
    <property type="evidence" value="ECO:0007669"/>
    <property type="project" value="TreeGrafter"/>
</dbReference>
<gene>
    <name evidence="6" type="ORF">D5H75_24565</name>
</gene>